<organism evidence="1 2">
    <name type="scientific">Nephila pilipes</name>
    <name type="common">Giant wood spider</name>
    <name type="synonym">Nephila maculata</name>
    <dbReference type="NCBI Taxonomy" id="299642"/>
    <lineage>
        <taxon>Eukaryota</taxon>
        <taxon>Metazoa</taxon>
        <taxon>Ecdysozoa</taxon>
        <taxon>Arthropoda</taxon>
        <taxon>Chelicerata</taxon>
        <taxon>Arachnida</taxon>
        <taxon>Araneae</taxon>
        <taxon>Araneomorphae</taxon>
        <taxon>Entelegynae</taxon>
        <taxon>Araneoidea</taxon>
        <taxon>Nephilidae</taxon>
        <taxon>Nephila</taxon>
    </lineage>
</organism>
<protein>
    <submittedName>
        <fullName evidence="1">Uncharacterized protein</fullName>
    </submittedName>
</protein>
<sequence length="36" mass="3732">SPQDIGRVVQCSFLKLDINSGPLAGVAECQEAEIGS</sequence>
<evidence type="ECO:0000313" key="2">
    <source>
        <dbReference type="Proteomes" id="UP000887013"/>
    </source>
</evidence>
<dbReference type="Proteomes" id="UP000887013">
    <property type="component" value="Unassembled WGS sequence"/>
</dbReference>
<dbReference type="AlphaFoldDB" id="A0A8X6UCC1"/>
<reference evidence="1" key="1">
    <citation type="submission" date="2020-08" db="EMBL/GenBank/DDBJ databases">
        <title>Multicomponent nature underlies the extraordinary mechanical properties of spider dragline silk.</title>
        <authorList>
            <person name="Kono N."/>
            <person name="Nakamura H."/>
            <person name="Mori M."/>
            <person name="Yoshida Y."/>
            <person name="Ohtoshi R."/>
            <person name="Malay A.D."/>
            <person name="Moran D.A.P."/>
            <person name="Tomita M."/>
            <person name="Numata K."/>
            <person name="Arakawa K."/>
        </authorList>
    </citation>
    <scope>NUCLEOTIDE SEQUENCE</scope>
</reference>
<accession>A0A8X6UCC1</accession>
<evidence type="ECO:0000313" key="1">
    <source>
        <dbReference type="EMBL" id="GFU03215.1"/>
    </source>
</evidence>
<proteinExistence type="predicted"/>
<dbReference type="EMBL" id="BMAW01123428">
    <property type="protein sequence ID" value="GFU03215.1"/>
    <property type="molecule type" value="Genomic_DNA"/>
</dbReference>
<keyword evidence="2" id="KW-1185">Reference proteome</keyword>
<comment type="caution">
    <text evidence="1">The sequence shown here is derived from an EMBL/GenBank/DDBJ whole genome shotgun (WGS) entry which is preliminary data.</text>
</comment>
<name>A0A8X6UCC1_NEPPI</name>
<gene>
    <name evidence="1" type="ORF">NPIL_513581</name>
</gene>
<feature type="non-terminal residue" evidence="1">
    <location>
        <position position="1"/>
    </location>
</feature>